<name>A0A8J3Z3N1_9ACTN</name>
<accession>A0A8J3Z3N1</accession>
<dbReference type="SUPFAM" id="SSF52091">
    <property type="entry name" value="SpoIIaa-like"/>
    <property type="match status" value="1"/>
</dbReference>
<comment type="caution">
    <text evidence="2">The sequence shown here is derived from an EMBL/GenBank/DDBJ whole genome shotgun (WGS) entry which is preliminary data.</text>
</comment>
<evidence type="ECO:0000259" key="1">
    <source>
        <dbReference type="Pfam" id="PF13466"/>
    </source>
</evidence>
<dbReference type="Proteomes" id="UP000612585">
    <property type="component" value="Unassembled WGS sequence"/>
</dbReference>
<reference evidence="2" key="1">
    <citation type="submission" date="2021-01" db="EMBL/GenBank/DDBJ databases">
        <title>Whole genome shotgun sequence of Virgisporangium aurantiacum NBRC 16421.</title>
        <authorList>
            <person name="Komaki H."/>
            <person name="Tamura T."/>
        </authorList>
    </citation>
    <scope>NUCLEOTIDE SEQUENCE</scope>
    <source>
        <strain evidence="2">NBRC 16421</strain>
    </source>
</reference>
<evidence type="ECO:0000313" key="3">
    <source>
        <dbReference type="Proteomes" id="UP000612585"/>
    </source>
</evidence>
<organism evidence="2 3">
    <name type="scientific">Virgisporangium aurantiacum</name>
    <dbReference type="NCBI Taxonomy" id="175570"/>
    <lineage>
        <taxon>Bacteria</taxon>
        <taxon>Bacillati</taxon>
        <taxon>Actinomycetota</taxon>
        <taxon>Actinomycetes</taxon>
        <taxon>Micromonosporales</taxon>
        <taxon>Micromonosporaceae</taxon>
        <taxon>Virgisporangium</taxon>
    </lineage>
</organism>
<dbReference type="InterPro" id="IPR058548">
    <property type="entry name" value="MlaB-like_STAS"/>
</dbReference>
<dbReference type="AlphaFoldDB" id="A0A8J3Z3N1"/>
<sequence>MNGDAVRWIRPREAVTINVIAFGEGSVSVDRVTVGLCRLRAVGAFDMSNRGILDEAICTAARASPKIIEIDLGDVRFIDAGVVRVLMERRAALAADGCVLRVVDATGLPAMVLDLTRTRNELCG</sequence>
<dbReference type="CDD" id="cd07043">
    <property type="entry name" value="STAS_anti-anti-sigma_factors"/>
    <property type="match status" value="1"/>
</dbReference>
<dbReference type="Gene3D" id="3.30.750.24">
    <property type="entry name" value="STAS domain"/>
    <property type="match status" value="1"/>
</dbReference>
<dbReference type="Pfam" id="PF13466">
    <property type="entry name" value="STAS_2"/>
    <property type="match status" value="1"/>
</dbReference>
<keyword evidence="3" id="KW-1185">Reference proteome</keyword>
<dbReference type="EMBL" id="BOPG01000012">
    <property type="protein sequence ID" value="GIJ54443.1"/>
    <property type="molecule type" value="Genomic_DNA"/>
</dbReference>
<proteinExistence type="predicted"/>
<dbReference type="InterPro" id="IPR036513">
    <property type="entry name" value="STAS_dom_sf"/>
</dbReference>
<evidence type="ECO:0000313" key="2">
    <source>
        <dbReference type="EMBL" id="GIJ54443.1"/>
    </source>
</evidence>
<gene>
    <name evidence="2" type="ORF">Vau01_019590</name>
</gene>
<feature type="domain" description="MlaB-like STAS" evidence="1">
    <location>
        <begin position="39"/>
        <end position="116"/>
    </location>
</feature>
<protein>
    <recommendedName>
        <fullName evidence="1">MlaB-like STAS domain-containing protein</fullName>
    </recommendedName>
</protein>